<organism evidence="1 2">
    <name type="scientific">Actinacidiphila epipremni</name>
    <dbReference type="NCBI Taxonomy" id="2053013"/>
    <lineage>
        <taxon>Bacteria</taxon>
        <taxon>Bacillati</taxon>
        <taxon>Actinomycetota</taxon>
        <taxon>Actinomycetes</taxon>
        <taxon>Kitasatosporales</taxon>
        <taxon>Streptomycetaceae</taxon>
        <taxon>Actinacidiphila</taxon>
    </lineage>
</organism>
<comment type="caution">
    <text evidence="1">The sequence shown here is derived from an EMBL/GenBank/DDBJ whole genome shotgun (WGS) entry which is preliminary data.</text>
</comment>
<protein>
    <submittedName>
        <fullName evidence="1">Uncharacterized protein</fullName>
    </submittedName>
</protein>
<sequence>MANIVWHAKFKIRLDLNQDDLGHPQFEGLWERLYWYDRACGVRGVPVAERGLLCGGVCQQAGVEAWMYLRERNGRREAVHERAEDEERHQVVVSPEHRAYQERIVRTAEEAGFRAESEVVTPFGRKSFIRTDTLVDNGDGLKIGWEVQLSDVGITGPGSVGDRVGKARKLGITPAWHTDRPRFAQRNDTQWTMSSHLPAEVIARTGDLRVVSGFRVLDFFTCDLTAVYQCPDGVRRCGKIHVLPKVRDIMFDDLVRRTAAGAIVPIEHRVSTRTLHRFWVTSTDHTRYLATFGPAEFAAVAVPVVQVQRGSSAAPTCRPAPTTPTPTQSARAVLDWNDPSHWAPQPGPCCHCGKQAQLLDDLGRHSHKVCAEQVSARE</sequence>
<proteinExistence type="predicted"/>
<gene>
    <name evidence="1" type="ORF">HCN08_24315</name>
</gene>
<dbReference type="RefSeq" id="WP_167985363.1">
    <property type="nucleotide sequence ID" value="NZ_JAATEJ010000022.1"/>
</dbReference>
<dbReference type="EMBL" id="JAATEJ010000022">
    <property type="protein sequence ID" value="NJP46509.1"/>
    <property type="molecule type" value="Genomic_DNA"/>
</dbReference>
<keyword evidence="2" id="KW-1185">Reference proteome</keyword>
<evidence type="ECO:0000313" key="2">
    <source>
        <dbReference type="Proteomes" id="UP000734511"/>
    </source>
</evidence>
<dbReference type="Proteomes" id="UP000734511">
    <property type="component" value="Unassembled WGS sequence"/>
</dbReference>
<name>A0ABX0ZW48_9ACTN</name>
<reference evidence="1 2" key="1">
    <citation type="submission" date="2020-03" db="EMBL/GenBank/DDBJ databases">
        <title>WGS of actinomycetes isolated from Thailand.</title>
        <authorList>
            <person name="Thawai C."/>
        </authorList>
    </citation>
    <scope>NUCLEOTIDE SEQUENCE [LARGE SCALE GENOMIC DNA]</scope>
    <source>
        <strain evidence="1 2">PRB2-1</strain>
    </source>
</reference>
<accession>A0ABX0ZW48</accession>
<evidence type="ECO:0000313" key="1">
    <source>
        <dbReference type="EMBL" id="NJP46509.1"/>
    </source>
</evidence>